<dbReference type="PANTHER" id="PTHR43386">
    <property type="entry name" value="OLIGOPEPTIDE TRANSPORT SYSTEM PERMEASE PROTEIN APPC"/>
    <property type="match status" value="1"/>
</dbReference>
<organism evidence="9 10">
    <name type="scientific">Mycolicibacterium vanbaalenii</name>
    <name type="common">Mycobacterium vanbaalenii</name>
    <dbReference type="NCBI Taxonomy" id="110539"/>
    <lineage>
        <taxon>Bacteria</taxon>
        <taxon>Bacillati</taxon>
        <taxon>Actinomycetota</taxon>
        <taxon>Actinomycetes</taxon>
        <taxon>Mycobacteriales</taxon>
        <taxon>Mycobacteriaceae</taxon>
        <taxon>Mycolicibacterium</taxon>
    </lineage>
</organism>
<reference evidence="9 10" key="1">
    <citation type="submission" date="2019-11" db="EMBL/GenBank/DDBJ databases">
        <authorList>
            <person name="Holert J."/>
        </authorList>
    </citation>
    <scope>NUCLEOTIDE SEQUENCE [LARGE SCALE GENOMIC DNA]</scope>
    <source>
        <strain evidence="9">BC8_1</strain>
    </source>
</reference>
<comment type="similarity">
    <text evidence="7">Belongs to the binding-protein-dependent transport system permease family.</text>
</comment>
<evidence type="ECO:0000313" key="9">
    <source>
        <dbReference type="EMBL" id="CAA0115870.1"/>
    </source>
</evidence>
<dbReference type="CDD" id="cd06261">
    <property type="entry name" value="TM_PBP2"/>
    <property type="match status" value="1"/>
</dbReference>
<feature type="transmembrane region" description="Helical" evidence="7">
    <location>
        <begin position="34"/>
        <end position="53"/>
    </location>
</feature>
<protein>
    <submittedName>
        <fullName evidence="9">Putative D,D-dipeptide transport system permease protein DdpC</fullName>
    </submittedName>
</protein>
<dbReference type="InterPro" id="IPR025966">
    <property type="entry name" value="OppC_N"/>
</dbReference>
<keyword evidence="10" id="KW-1185">Reference proteome</keyword>
<dbReference type="EMBL" id="CACSIP010000014">
    <property type="protein sequence ID" value="CAA0115870.1"/>
    <property type="molecule type" value="Genomic_DNA"/>
</dbReference>
<feature type="domain" description="ABC transmembrane type-1" evidence="8">
    <location>
        <begin position="92"/>
        <end position="281"/>
    </location>
</feature>
<dbReference type="InterPro" id="IPR000515">
    <property type="entry name" value="MetI-like"/>
</dbReference>
<feature type="transmembrane region" description="Helical" evidence="7">
    <location>
        <begin position="96"/>
        <end position="119"/>
    </location>
</feature>
<evidence type="ECO:0000256" key="2">
    <source>
        <dbReference type="ARBA" id="ARBA00022448"/>
    </source>
</evidence>
<feature type="transmembrane region" description="Helical" evidence="7">
    <location>
        <begin position="259"/>
        <end position="280"/>
    </location>
</feature>
<evidence type="ECO:0000256" key="5">
    <source>
        <dbReference type="ARBA" id="ARBA00022989"/>
    </source>
</evidence>
<evidence type="ECO:0000256" key="6">
    <source>
        <dbReference type="ARBA" id="ARBA00023136"/>
    </source>
</evidence>
<dbReference type="GO" id="GO:0055085">
    <property type="term" value="P:transmembrane transport"/>
    <property type="evidence" value="ECO:0007669"/>
    <property type="project" value="InterPro"/>
</dbReference>
<dbReference type="InterPro" id="IPR050366">
    <property type="entry name" value="BP-dependent_transpt_permease"/>
</dbReference>
<dbReference type="PROSITE" id="PS50928">
    <property type="entry name" value="ABC_TM1"/>
    <property type="match status" value="1"/>
</dbReference>
<evidence type="ECO:0000259" key="8">
    <source>
        <dbReference type="PROSITE" id="PS50928"/>
    </source>
</evidence>
<dbReference type="AlphaFoldDB" id="A0A5S9QDB5"/>
<keyword evidence="4 7" id="KW-0812">Transmembrane</keyword>
<dbReference type="PANTHER" id="PTHR43386:SF1">
    <property type="entry name" value="D,D-DIPEPTIDE TRANSPORT SYSTEM PERMEASE PROTEIN DDPC-RELATED"/>
    <property type="match status" value="1"/>
</dbReference>
<keyword evidence="3" id="KW-1003">Cell membrane</keyword>
<feature type="transmembrane region" description="Helical" evidence="7">
    <location>
        <begin position="221"/>
        <end position="239"/>
    </location>
</feature>
<proteinExistence type="inferred from homology"/>
<evidence type="ECO:0000313" key="10">
    <source>
        <dbReference type="Proteomes" id="UP000430146"/>
    </source>
</evidence>
<keyword evidence="5 7" id="KW-1133">Transmembrane helix</keyword>
<dbReference type="Pfam" id="PF12911">
    <property type="entry name" value="OppC_N"/>
    <property type="match status" value="1"/>
</dbReference>
<feature type="transmembrane region" description="Helical" evidence="7">
    <location>
        <begin position="131"/>
        <end position="151"/>
    </location>
</feature>
<feature type="transmembrane region" description="Helical" evidence="7">
    <location>
        <begin position="157"/>
        <end position="174"/>
    </location>
</feature>
<dbReference type="GO" id="GO:0005886">
    <property type="term" value="C:plasma membrane"/>
    <property type="evidence" value="ECO:0007669"/>
    <property type="project" value="UniProtKB-SubCell"/>
</dbReference>
<name>A0A5S9QDB5_MYCVN</name>
<gene>
    <name evidence="9" type="primary">ddpC_2</name>
    <name evidence="9" type="ORF">AELLOGFF_03832</name>
</gene>
<dbReference type="SUPFAM" id="SSF161098">
    <property type="entry name" value="MetI-like"/>
    <property type="match status" value="1"/>
</dbReference>
<evidence type="ECO:0000256" key="4">
    <source>
        <dbReference type="ARBA" id="ARBA00022692"/>
    </source>
</evidence>
<accession>A0A5S9QDB5</accession>
<sequence>MRLDPSWSNAAGTQRTQISSWAQVWRKQSVSTKVGAVIVLALVVVAVLAPVVAPHDPNQLNFVSPLRPPSLQHPMGTDESGRDVLSRCLYALRLDLFVVLVVTYAPLPVGVVLGAIAGYHGGMIDSVISRFIDVLLSIPFLVLVVAVIAVIGPGLTGFFVAVPVISWALYARIARSAMLGIREMPFMQAGLALGFSNTRVIFRHGIPNIIRTSLVYSTVDLMANLLLLAGLSYIGLGVRPPQPELGAIIADGQPFLLDAWWVATMPGLVLVTIGIGVALLGEGLNDGELTGARQ</sequence>
<comment type="subcellular location">
    <subcellularLocation>
        <location evidence="1 7">Cell membrane</location>
        <topology evidence="1 7">Multi-pass membrane protein</topology>
    </subcellularLocation>
</comment>
<keyword evidence="2 7" id="KW-0813">Transport</keyword>
<dbReference type="Gene3D" id="1.10.3720.10">
    <property type="entry name" value="MetI-like"/>
    <property type="match status" value="1"/>
</dbReference>
<dbReference type="Pfam" id="PF00528">
    <property type="entry name" value="BPD_transp_1"/>
    <property type="match status" value="1"/>
</dbReference>
<dbReference type="InterPro" id="IPR035906">
    <property type="entry name" value="MetI-like_sf"/>
</dbReference>
<dbReference type="Proteomes" id="UP000430146">
    <property type="component" value="Unassembled WGS sequence"/>
</dbReference>
<dbReference type="OrthoDB" id="9812701at2"/>
<evidence type="ECO:0000256" key="3">
    <source>
        <dbReference type="ARBA" id="ARBA00022475"/>
    </source>
</evidence>
<evidence type="ECO:0000256" key="7">
    <source>
        <dbReference type="RuleBase" id="RU363032"/>
    </source>
</evidence>
<dbReference type="RefSeq" id="WP_159230468.1">
    <property type="nucleotide sequence ID" value="NZ_CACSIP010000014.1"/>
</dbReference>
<evidence type="ECO:0000256" key="1">
    <source>
        <dbReference type="ARBA" id="ARBA00004651"/>
    </source>
</evidence>
<keyword evidence="6 7" id="KW-0472">Membrane</keyword>